<organism evidence="10 11">
    <name type="scientific">Blautia hydrogenotrophica (strain DSM 10507 / JCM 14656 / S5a33)</name>
    <name type="common">Ruminococcus hydrogenotrophicus</name>
    <dbReference type="NCBI Taxonomy" id="476272"/>
    <lineage>
        <taxon>Bacteria</taxon>
        <taxon>Bacillati</taxon>
        <taxon>Bacillota</taxon>
        <taxon>Clostridia</taxon>
        <taxon>Lachnospirales</taxon>
        <taxon>Lachnospiraceae</taxon>
        <taxon>Blautia</taxon>
    </lineage>
</organism>
<evidence type="ECO:0000256" key="9">
    <source>
        <dbReference type="RuleBase" id="RU362122"/>
    </source>
</evidence>
<sequence length="429" mass="45769">MTKQKKKGNIAVIGMALFAMFFGAGNLIFPPYLGLISGKSWGIGLLCFVLVDVGMACVAVFAMSRGDGTIASVTGIIGRKTAVLINTAIVVCIGPLLAIPRTAATTFEMAALPLVPESANYRAVFYIAFFLVAFLLTIRKSKVVDIVGKFLTPVMVIALAILIFKGIFSPIGEIQPGVPYTEAAQEGIIAGYQTMDILAALAFAIIIISSVHEKGYKETRERNWAMMGACIIAGAGLTFVYGGLTYLGATVSGQYDSSISQAELIMEIIRNILGYRGMQLLGIVVGLACMTTAIGLISASASYFEELFKGKVNYRVIVTVITLFSIIISNFGLSTIIQIANPILNLVYPVVVTLILCSFLSEDMKKSYFPKGAALGALLTSVCIVLESFGVEIGALNMLPLNELGLEWMLPAVVFGLVGVCIQKCKKNV</sequence>
<dbReference type="PANTHER" id="PTHR30588:SF0">
    <property type="entry name" value="BRANCHED-CHAIN AMINO ACID PERMEASE BRNQ"/>
    <property type="match status" value="1"/>
</dbReference>
<dbReference type="InterPro" id="IPR004685">
    <property type="entry name" value="Brnchd-chn_aa_trnsp_Livcs"/>
</dbReference>
<protein>
    <recommendedName>
        <fullName evidence="9">Branched-chain amino acid transport system carrier protein</fullName>
    </recommendedName>
</protein>
<reference evidence="10 11" key="1">
    <citation type="submission" date="2009-01" db="EMBL/GenBank/DDBJ databases">
        <authorList>
            <person name="Fulton L."/>
            <person name="Clifton S."/>
            <person name="Fulton B."/>
            <person name="Xu J."/>
            <person name="Minx P."/>
            <person name="Pepin K.H."/>
            <person name="Johnson M."/>
            <person name="Bhonagiri V."/>
            <person name="Nash W.E."/>
            <person name="Mardis E.R."/>
            <person name="Wilson R.K."/>
        </authorList>
    </citation>
    <scope>NUCLEOTIDE SEQUENCE [LARGE SCALE GENOMIC DNA]</scope>
    <source>
        <strain evidence="11">DSM 10507 / JCM 14656 / S5a33</strain>
    </source>
</reference>
<name>C0CGS2_BLAHS</name>
<dbReference type="GO" id="GO:0015818">
    <property type="term" value="P:isoleucine transport"/>
    <property type="evidence" value="ECO:0007669"/>
    <property type="project" value="TreeGrafter"/>
</dbReference>
<feature type="transmembrane region" description="Helical" evidence="9">
    <location>
        <begin position="223"/>
        <end position="244"/>
    </location>
</feature>
<feature type="transmembrane region" description="Helical" evidence="9">
    <location>
        <begin position="188"/>
        <end position="211"/>
    </location>
</feature>
<dbReference type="Pfam" id="PF05525">
    <property type="entry name" value="Branch_AA_trans"/>
    <property type="match status" value="1"/>
</dbReference>
<dbReference type="Gene3D" id="1.20.1740.10">
    <property type="entry name" value="Amino acid/polyamine transporter I"/>
    <property type="match status" value="1"/>
</dbReference>
<keyword evidence="7 9" id="KW-1133">Transmembrane helix</keyword>
<comment type="caution">
    <text evidence="10">The sequence shown here is derived from an EMBL/GenBank/DDBJ whole genome shotgun (WGS) entry which is preliminary data.</text>
</comment>
<evidence type="ECO:0000256" key="1">
    <source>
        <dbReference type="ARBA" id="ARBA00004651"/>
    </source>
</evidence>
<evidence type="ECO:0000313" key="11">
    <source>
        <dbReference type="Proteomes" id="UP000003100"/>
    </source>
</evidence>
<feature type="transmembrane region" description="Helical" evidence="9">
    <location>
        <begin position="343"/>
        <end position="361"/>
    </location>
</feature>
<evidence type="ECO:0000256" key="2">
    <source>
        <dbReference type="ARBA" id="ARBA00008540"/>
    </source>
</evidence>
<dbReference type="AlphaFoldDB" id="C0CGS2"/>
<feature type="transmembrane region" description="Helical" evidence="9">
    <location>
        <begin position="373"/>
        <end position="396"/>
    </location>
</feature>
<dbReference type="eggNOG" id="COG1114">
    <property type="taxonomic scope" value="Bacteria"/>
</dbReference>
<evidence type="ECO:0000256" key="7">
    <source>
        <dbReference type="ARBA" id="ARBA00022989"/>
    </source>
</evidence>
<dbReference type="GO" id="GO:0015188">
    <property type="term" value="F:L-isoleucine transmembrane transporter activity"/>
    <property type="evidence" value="ECO:0007669"/>
    <property type="project" value="TreeGrafter"/>
</dbReference>
<evidence type="ECO:0000256" key="6">
    <source>
        <dbReference type="ARBA" id="ARBA00022970"/>
    </source>
</evidence>
<accession>C0CGS2</accession>
<reference evidence="10 11" key="2">
    <citation type="submission" date="2009-02" db="EMBL/GenBank/DDBJ databases">
        <title>Draft genome sequence of Blautia hydrogenotrophica DSM 10507 (Ruminococcus hydrogenotrophicus DSM 10507).</title>
        <authorList>
            <person name="Sudarsanam P."/>
            <person name="Ley R."/>
            <person name="Guruge J."/>
            <person name="Turnbaugh P.J."/>
            <person name="Mahowald M."/>
            <person name="Liep D."/>
            <person name="Gordon J."/>
        </authorList>
    </citation>
    <scope>NUCLEOTIDE SEQUENCE [LARGE SCALE GENOMIC DNA]</scope>
    <source>
        <strain evidence="11">DSM 10507 / JCM 14656 / S5a33</strain>
    </source>
</reference>
<dbReference type="PATRIC" id="fig|476272.21.peg.3041"/>
<evidence type="ECO:0000256" key="5">
    <source>
        <dbReference type="ARBA" id="ARBA00022692"/>
    </source>
</evidence>
<dbReference type="GO" id="GO:0005886">
    <property type="term" value="C:plasma membrane"/>
    <property type="evidence" value="ECO:0007669"/>
    <property type="project" value="UniProtKB-SubCell"/>
</dbReference>
<feature type="transmembrane region" description="Helical" evidence="9">
    <location>
        <begin position="150"/>
        <end position="168"/>
    </location>
</feature>
<dbReference type="PANTHER" id="PTHR30588">
    <property type="entry name" value="BRANCHED-CHAIN AMINO ACID TRANSPORT SYSTEM 2 CARRIER PROTEIN"/>
    <property type="match status" value="1"/>
</dbReference>
<evidence type="ECO:0000256" key="3">
    <source>
        <dbReference type="ARBA" id="ARBA00022448"/>
    </source>
</evidence>
<dbReference type="GeneID" id="86821210"/>
<dbReference type="GO" id="GO:0005304">
    <property type="term" value="F:L-valine transmembrane transporter activity"/>
    <property type="evidence" value="ECO:0007669"/>
    <property type="project" value="TreeGrafter"/>
</dbReference>
<feature type="transmembrane region" description="Helical" evidence="9">
    <location>
        <begin position="12"/>
        <end position="29"/>
    </location>
</feature>
<keyword evidence="11" id="KW-1185">Reference proteome</keyword>
<keyword evidence="3 9" id="KW-0813">Transport</keyword>
<proteinExistence type="inferred from homology"/>
<keyword evidence="4" id="KW-1003">Cell membrane</keyword>
<dbReference type="Proteomes" id="UP000003100">
    <property type="component" value="Unassembled WGS sequence"/>
</dbReference>
<feature type="transmembrane region" description="Helical" evidence="9">
    <location>
        <begin position="119"/>
        <end position="138"/>
    </location>
</feature>
<dbReference type="GO" id="GO:0015190">
    <property type="term" value="F:L-leucine transmembrane transporter activity"/>
    <property type="evidence" value="ECO:0007669"/>
    <property type="project" value="TreeGrafter"/>
</dbReference>
<comment type="subcellular location">
    <subcellularLocation>
        <location evidence="1 9">Cell membrane</location>
        <topology evidence="1 9">Multi-pass membrane protein</topology>
    </subcellularLocation>
</comment>
<keyword evidence="6 9" id="KW-0029">Amino-acid transport</keyword>
<comment type="similarity">
    <text evidence="2 9">Belongs to the branched chain amino acid transporter family.</text>
</comment>
<keyword evidence="8 9" id="KW-0472">Membrane</keyword>
<feature type="transmembrane region" description="Helical" evidence="9">
    <location>
        <begin position="280"/>
        <end position="304"/>
    </location>
</feature>
<dbReference type="RefSeq" id="WP_005944612.1">
    <property type="nucleotide sequence ID" value="NZ_CP136423.1"/>
</dbReference>
<feature type="transmembrane region" description="Helical" evidence="9">
    <location>
        <begin position="82"/>
        <end position="99"/>
    </location>
</feature>
<evidence type="ECO:0000256" key="8">
    <source>
        <dbReference type="ARBA" id="ARBA00023136"/>
    </source>
</evidence>
<evidence type="ECO:0000256" key="4">
    <source>
        <dbReference type="ARBA" id="ARBA00022475"/>
    </source>
</evidence>
<dbReference type="TCDB" id="2.A.26.1.5">
    <property type="family name" value="the branched chain amino acid:cation symporter (livcs) family"/>
</dbReference>
<dbReference type="EMBL" id="ACBZ01000002">
    <property type="protein sequence ID" value="EEG50978.1"/>
    <property type="molecule type" value="Genomic_DNA"/>
</dbReference>
<feature type="transmembrane region" description="Helical" evidence="9">
    <location>
        <begin position="408"/>
        <end position="425"/>
    </location>
</feature>
<evidence type="ECO:0000313" key="10">
    <source>
        <dbReference type="EMBL" id="EEG50978.1"/>
    </source>
</evidence>
<gene>
    <name evidence="10" type="ORF">RUMHYD_00035</name>
</gene>
<comment type="function">
    <text evidence="9">Component of the transport system for branched-chain amino acids.</text>
</comment>
<dbReference type="GO" id="GO:0015820">
    <property type="term" value="P:L-leucine transport"/>
    <property type="evidence" value="ECO:0007669"/>
    <property type="project" value="TreeGrafter"/>
</dbReference>
<keyword evidence="5 9" id="KW-0812">Transmembrane</keyword>
<dbReference type="HOGENOM" id="CLU_036807_0_2_9"/>
<feature type="transmembrane region" description="Helical" evidence="9">
    <location>
        <begin position="316"/>
        <end position="337"/>
    </location>
</feature>
<dbReference type="NCBIfam" id="TIGR00796">
    <property type="entry name" value="livcs"/>
    <property type="match status" value="1"/>
</dbReference>
<feature type="transmembrane region" description="Helical" evidence="9">
    <location>
        <begin position="41"/>
        <end position="62"/>
    </location>
</feature>